<protein>
    <submittedName>
        <fullName evidence="1">N-formylglutamate amidohydrolase</fullName>
    </submittedName>
</protein>
<keyword evidence="2" id="KW-1185">Reference proteome</keyword>
<reference evidence="1 2" key="1">
    <citation type="submission" date="2019-06" db="EMBL/GenBank/DDBJ databases">
        <title>Erythrobacter insulae sp. nov., isolated from a tidal flat.</title>
        <authorList>
            <person name="Yoon J.-H."/>
        </authorList>
    </citation>
    <scope>NUCLEOTIDE SEQUENCE [LARGE SCALE GENOMIC DNA]</scope>
    <source>
        <strain evidence="1 2">JBTF-M21</strain>
    </source>
</reference>
<accession>A0A547PE12</accession>
<proteinExistence type="predicted"/>
<sequence>MSPPKLPFESNLTPPSAYSEGKLLSVKGGAVMDDLHGPAFIHVAPQSMPLPILIAVPHAGRVYPAETLAQMRDAELSQLRLEDRFVDLLGVEIAKATGTGLLVANAPRAMLDLNRAHDDVDWEMINGPGRRTTKPEPVLTGTNRRARSGLGLVPRRLPGFGEIWRQKLPRDELDRRIDRIHRPYHEFLSSELLRIRAEWGAALLIDLHSMPPLRRQAGQDRAPQIVLGDRFGASCEHSVIARAFSYLDQNGFVVAHNRPYSGGYVLDRHASPTRGLHAIQVEICRSSYLDENLDEPTAALAPLAQMLAGLVRVLGAETANLGCPGQMKQAAE</sequence>
<comment type="caution">
    <text evidence="1">The sequence shown here is derived from an EMBL/GenBank/DDBJ whole genome shotgun (WGS) entry which is preliminary data.</text>
</comment>
<dbReference type="Pfam" id="PF05013">
    <property type="entry name" value="FGase"/>
    <property type="match status" value="1"/>
</dbReference>
<organism evidence="1 2">
    <name type="scientific">Erythrobacter insulae</name>
    <dbReference type="NCBI Taxonomy" id="2584124"/>
    <lineage>
        <taxon>Bacteria</taxon>
        <taxon>Pseudomonadati</taxon>
        <taxon>Pseudomonadota</taxon>
        <taxon>Alphaproteobacteria</taxon>
        <taxon>Sphingomonadales</taxon>
        <taxon>Erythrobacteraceae</taxon>
        <taxon>Erythrobacter/Porphyrobacter group</taxon>
        <taxon>Erythrobacter</taxon>
    </lineage>
</organism>
<dbReference type="OrthoDB" id="9802050at2"/>
<dbReference type="SUPFAM" id="SSF53187">
    <property type="entry name" value="Zn-dependent exopeptidases"/>
    <property type="match status" value="1"/>
</dbReference>
<dbReference type="EMBL" id="VHJK01000001">
    <property type="protein sequence ID" value="TRD12382.1"/>
    <property type="molecule type" value="Genomic_DNA"/>
</dbReference>
<evidence type="ECO:0000313" key="1">
    <source>
        <dbReference type="EMBL" id="TRD12382.1"/>
    </source>
</evidence>
<dbReference type="InterPro" id="IPR007709">
    <property type="entry name" value="N-FG_amidohydro"/>
</dbReference>
<evidence type="ECO:0000313" key="2">
    <source>
        <dbReference type="Proteomes" id="UP000316343"/>
    </source>
</evidence>
<gene>
    <name evidence="1" type="ORF">FGU71_11260</name>
</gene>
<keyword evidence="1" id="KW-0378">Hydrolase</keyword>
<dbReference type="Gene3D" id="3.40.630.40">
    <property type="entry name" value="Zn-dependent exopeptidases"/>
    <property type="match status" value="1"/>
</dbReference>
<dbReference type="RefSeq" id="WP_142788654.1">
    <property type="nucleotide sequence ID" value="NZ_VHJK01000001.1"/>
</dbReference>
<name>A0A547PE12_9SPHN</name>
<dbReference type="AlphaFoldDB" id="A0A547PE12"/>
<dbReference type="Proteomes" id="UP000316343">
    <property type="component" value="Unassembled WGS sequence"/>
</dbReference>
<dbReference type="GO" id="GO:0016787">
    <property type="term" value="F:hydrolase activity"/>
    <property type="evidence" value="ECO:0007669"/>
    <property type="project" value="UniProtKB-KW"/>
</dbReference>